<organism evidence="12 13">
    <name type="scientific">Aspergillus wentii DTO 134E9</name>
    <dbReference type="NCBI Taxonomy" id="1073089"/>
    <lineage>
        <taxon>Eukaryota</taxon>
        <taxon>Fungi</taxon>
        <taxon>Dikarya</taxon>
        <taxon>Ascomycota</taxon>
        <taxon>Pezizomycotina</taxon>
        <taxon>Eurotiomycetes</taxon>
        <taxon>Eurotiomycetidae</taxon>
        <taxon>Eurotiales</taxon>
        <taxon>Aspergillaceae</taxon>
        <taxon>Aspergillus</taxon>
        <taxon>Aspergillus subgen. Cremei</taxon>
    </lineage>
</organism>
<keyword evidence="7" id="KW-0378">Hydrolase</keyword>
<keyword evidence="5" id="KW-0479">Metal-binding</keyword>
<evidence type="ECO:0000256" key="5">
    <source>
        <dbReference type="ARBA" id="ARBA00022723"/>
    </source>
</evidence>
<dbReference type="EMBL" id="KV878216">
    <property type="protein sequence ID" value="OJJ31523.1"/>
    <property type="molecule type" value="Genomic_DNA"/>
</dbReference>
<dbReference type="PANTHER" id="PTHR15822">
    <property type="entry name" value="TRAF AND TNF RECEPTOR-ASSOCIATED PROTEIN"/>
    <property type="match status" value="1"/>
</dbReference>
<dbReference type="Gene3D" id="3.60.10.10">
    <property type="entry name" value="Endonuclease/exonuclease/phosphatase"/>
    <property type="match status" value="1"/>
</dbReference>
<comment type="subcellular location">
    <subcellularLocation>
        <location evidence="3">Nucleus</location>
        <location evidence="3">PML body</location>
    </subcellularLocation>
</comment>
<evidence type="ECO:0000256" key="1">
    <source>
        <dbReference type="ARBA" id="ARBA00001936"/>
    </source>
</evidence>
<evidence type="ECO:0000256" key="9">
    <source>
        <dbReference type="ARBA" id="ARBA00023204"/>
    </source>
</evidence>
<dbReference type="Proteomes" id="UP000184383">
    <property type="component" value="Unassembled WGS sequence"/>
</dbReference>
<feature type="domain" description="Endonuclease/exonuclease/phosphatase" evidence="11">
    <location>
        <begin position="70"/>
        <end position="338"/>
    </location>
</feature>
<dbReference type="InterPro" id="IPR036691">
    <property type="entry name" value="Endo/exonu/phosph_ase_sf"/>
</dbReference>
<comment type="cofactor">
    <cofactor evidence="2">
        <name>Mg(2+)</name>
        <dbReference type="ChEBI" id="CHEBI:18420"/>
    </cofactor>
</comment>
<dbReference type="CDD" id="cd09080">
    <property type="entry name" value="TDP2"/>
    <property type="match status" value="1"/>
</dbReference>
<evidence type="ECO:0000313" key="13">
    <source>
        <dbReference type="Proteomes" id="UP000184383"/>
    </source>
</evidence>
<accession>A0A1L9R9G6</accession>
<dbReference type="Pfam" id="PF03372">
    <property type="entry name" value="Exo_endo_phos"/>
    <property type="match status" value="1"/>
</dbReference>
<evidence type="ECO:0000256" key="4">
    <source>
        <dbReference type="ARBA" id="ARBA00022722"/>
    </source>
</evidence>
<dbReference type="GO" id="GO:0070260">
    <property type="term" value="F:5'-tyrosyl-DNA phosphodiesterase activity"/>
    <property type="evidence" value="ECO:0007669"/>
    <property type="project" value="TreeGrafter"/>
</dbReference>
<gene>
    <name evidence="12" type="ORF">ASPWEDRAFT_45467</name>
</gene>
<dbReference type="VEuPathDB" id="FungiDB:ASPWEDRAFT_45467"/>
<keyword evidence="8" id="KW-0460">Magnesium</keyword>
<name>A0A1L9R9G6_ASPWE</name>
<dbReference type="PANTHER" id="PTHR15822:SF4">
    <property type="entry name" value="TYROSYL-DNA PHOSPHODIESTERASE 2"/>
    <property type="match status" value="1"/>
</dbReference>
<dbReference type="GeneID" id="63752397"/>
<dbReference type="GO" id="GO:0046872">
    <property type="term" value="F:metal ion binding"/>
    <property type="evidence" value="ECO:0007669"/>
    <property type="project" value="UniProtKB-KW"/>
</dbReference>
<keyword evidence="10" id="KW-0539">Nucleus</keyword>
<reference evidence="13" key="1">
    <citation type="journal article" date="2017" name="Genome Biol.">
        <title>Comparative genomics reveals high biological diversity and specific adaptations in the industrially and medically important fungal genus Aspergillus.</title>
        <authorList>
            <person name="de Vries R.P."/>
            <person name="Riley R."/>
            <person name="Wiebenga A."/>
            <person name="Aguilar-Osorio G."/>
            <person name="Amillis S."/>
            <person name="Uchima C.A."/>
            <person name="Anderluh G."/>
            <person name="Asadollahi M."/>
            <person name="Askin M."/>
            <person name="Barry K."/>
            <person name="Battaglia E."/>
            <person name="Bayram O."/>
            <person name="Benocci T."/>
            <person name="Braus-Stromeyer S.A."/>
            <person name="Caldana C."/>
            <person name="Canovas D."/>
            <person name="Cerqueira G.C."/>
            <person name="Chen F."/>
            <person name="Chen W."/>
            <person name="Choi C."/>
            <person name="Clum A."/>
            <person name="Dos Santos R.A."/>
            <person name="Damasio A.R."/>
            <person name="Diallinas G."/>
            <person name="Emri T."/>
            <person name="Fekete E."/>
            <person name="Flipphi M."/>
            <person name="Freyberg S."/>
            <person name="Gallo A."/>
            <person name="Gournas C."/>
            <person name="Habgood R."/>
            <person name="Hainaut M."/>
            <person name="Harispe M.L."/>
            <person name="Henrissat B."/>
            <person name="Hilden K.S."/>
            <person name="Hope R."/>
            <person name="Hossain A."/>
            <person name="Karabika E."/>
            <person name="Karaffa L."/>
            <person name="Karanyi Z."/>
            <person name="Krasevec N."/>
            <person name="Kuo A."/>
            <person name="Kusch H."/>
            <person name="LaButti K."/>
            <person name="Lagendijk E.L."/>
            <person name="Lapidus A."/>
            <person name="Levasseur A."/>
            <person name="Lindquist E."/>
            <person name="Lipzen A."/>
            <person name="Logrieco A.F."/>
            <person name="MacCabe A."/>
            <person name="Maekelae M.R."/>
            <person name="Malavazi I."/>
            <person name="Melin P."/>
            <person name="Meyer V."/>
            <person name="Mielnichuk N."/>
            <person name="Miskei M."/>
            <person name="Molnar A.P."/>
            <person name="Mule G."/>
            <person name="Ngan C.Y."/>
            <person name="Orejas M."/>
            <person name="Orosz E."/>
            <person name="Ouedraogo J.P."/>
            <person name="Overkamp K.M."/>
            <person name="Park H.-S."/>
            <person name="Perrone G."/>
            <person name="Piumi F."/>
            <person name="Punt P.J."/>
            <person name="Ram A.F."/>
            <person name="Ramon A."/>
            <person name="Rauscher S."/>
            <person name="Record E."/>
            <person name="Riano-Pachon D.M."/>
            <person name="Robert V."/>
            <person name="Roehrig J."/>
            <person name="Ruller R."/>
            <person name="Salamov A."/>
            <person name="Salih N.S."/>
            <person name="Samson R.A."/>
            <person name="Sandor E."/>
            <person name="Sanguinetti M."/>
            <person name="Schuetze T."/>
            <person name="Sepcic K."/>
            <person name="Shelest E."/>
            <person name="Sherlock G."/>
            <person name="Sophianopoulou V."/>
            <person name="Squina F.M."/>
            <person name="Sun H."/>
            <person name="Susca A."/>
            <person name="Todd R.B."/>
            <person name="Tsang A."/>
            <person name="Unkles S.E."/>
            <person name="van de Wiele N."/>
            <person name="van Rossen-Uffink D."/>
            <person name="Oliveira J.V."/>
            <person name="Vesth T.C."/>
            <person name="Visser J."/>
            <person name="Yu J.-H."/>
            <person name="Zhou M."/>
            <person name="Andersen M.R."/>
            <person name="Archer D.B."/>
            <person name="Baker S.E."/>
            <person name="Benoit I."/>
            <person name="Brakhage A.A."/>
            <person name="Braus G.H."/>
            <person name="Fischer R."/>
            <person name="Frisvad J.C."/>
            <person name="Goldman G.H."/>
            <person name="Houbraken J."/>
            <person name="Oakley B."/>
            <person name="Pocsi I."/>
            <person name="Scazzocchio C."/>
            <person name="Seiboth B."/>
            <person name="vanKuyk P.A."/>
            <person name="Wortman J."/>
            <person name="Dyer P.S."/>
            <person name="Grigoriev I.V."/>
        </authorList>
    </citation>
    <scope>NUCLEOTIDE SEQUENCE [LARGE SCALE GENOMIC DNA]</scope>
    <source>
        <strain evidence="13">DTO 134E9</strain>
    </source>
</reference>
<comment type="cofactor">
    <cofactor evidence="1">
        <name>Mn(2+)</name>
        <dbReference type="ChEBI" id="CHEBI:29035"/>
    </cofactor>
</comment>
<dbReference type="InterPro" id="IPR005135">
    <property type="entry name" value="Endo/exonuclease/phosphatase"/>
</dbReference>
<proteinExistence type="predicted"/>
<keyword evidence="13" id="KW-1185">Reference proteome</keyword>
<dbReference type="RefSeq" id="XP_040685200.1">
    <property type="nucleotide sequence ID" value="XM_040836549.1"/>
</dbReference>
<protein>
    <recommendedName>
        <fullName evidence="11">Endonuclease/exonuclease/phosphatase domain-containing protein</fullName>
    </recommendedName>
</protein>
<evidence type="ECO:0000256" key="7">
    <source>
        <dbReference type="ARBA" id="ARBA00022801"/>
    </source>
</evidence>
<evidence type="ECO:0000256" key="3">
    <source>
        <dbReference type="ARBA" id="ARBA00004322"/>
    </source>
</evidence>
<dbReference type="GO" id="GO:0005737">
    <property type="term" value="C:cytoplasm"/>
    <property type="evidence" value="ECO:0007669"/>
    <property type="project" value="TreeGrafter"/>
</dbReference>
<dbReference type="GO" id="GO:0006302">
    <property type="term" value="P:double-strand break repair"/>
    <property type="evidence" value="ECO:0007669"/>
    <property type="project" value="TreeGrafter"/>
</dbReference>
<dbReference type="GO" id="GO:0004518">
    <property type="term" value="F:nuclease activity"/>
    <property type="evidence" value="ECO:0007669"/>
    <property type="project" value="UniProtKB-KW"/>
</dbReference>
<dbReference type="STRING" id="1073089.A0A1L9R9G6"/>
<dbReference type="GO" id="GO:0003697">
    <property type="term" value="F:single-stranded DNA binding"/>
    <property type="evidence" value="ECO:0007669"/>
    <property type="project" value="TreeGrafter"/>
</dbReference>
<evidence type="ECO:0000256" key="2">
    <source>
        <dbReference type="ARBA" id="ARBA00001946"/>
    </source>
</evidence>
<dbReference type="AlphaFoldDB" id="A0A1L9R9G6"/>
<evidence type="ECO:0000313" key="12">
    <source>
        <dbReference type="EMBL" id="OJJ31523.1"/>
    </source>
</evidence>
<keyword evidence="9" id="KW-0234">DNA repair</keyword>
<keyword evidence="6" id="KW-0227">DNA damage</keyword>
<evidence type="ECO:0000256" key="8">
    <source>
        <dbReference type="ARBA" id="ARBA00022842"/>
    </source>
</evidence>
<sequence>MSASSGMSFREQIALQLGKPFFKLDSPHPQPFYHYTQGNWESIEHVSEINGNDTHHPPTDGKISKIRLTTWNIDFQADYTKERMAGALGHLSHLHEPLTNTKTKDDTPPAVIFLQEMLNPDIEQIKQEQWVRDNFFITDVSDHKWESFYGTTTLIDKRLEVERVFRVPYGSSRMQRGALFVDVKIGGEEVPQILRLCNTHLESLISNPPRRPVQLKCASEFMHGSGPSSTDVHLPSPYASILAGDLNAFAPEDQTAAGECGLNDAFLVLGGKDGTDESFTWGQQASDQERWRFGCSRMDRILFCGAVEVLSFCRIGEGLRVTVNDEDFGEDIVWVTDHLGLQADFKIIM</sequence>
<keyword evidence="4" id="KW-0540">Nuclease</keyword>
<dbReference type="OrthoDB" id="9975959at2759"/>
<dbReference type="InterPro" id="IPR051547">
    <property type="entry name" value="TDP2-like"/>
</dbReference>
<evidence type="ECO:0000259" key="11">
    <source>
        <dbReference type="Pfam" id="PF03372"/>
    </source>
</evidence>
<evidence type="ECO:0000256" key="10">
    <source>
        <dbReference type="ARBA" id="ARBA00023242"/>
    </source>
</evidence>
<dbReference type="SUPFAM" id="SSF56219">
    <property type="entry name" value="DNase I-like"/>
    <property type="match status" value="1"/>
</dbReference>
<evidence type="ECO:0000256" key="6">
    <source>
        <dbReference type="ARBA" id="ARBA00022763"/>
    </source>
</evidence>